<dbReference type="InterPro" id="IPR017853">
    <property type="entry name" value="GH"/>
</dbReference>
<dbReference type="GO" id="GO:0008843">
    <property type="term" value="F:endochitinase activity"/>
    <property type="evidence" value="ECO:0007669"/>
    <property type="project" value="UniProtKB-EC"/>
</dbReference>
<dbReference type="InterPro" id="IPR011583">
    <property type="entry name" value="Chitinase_II/V-like_cat"/>
</dbReference>
<dbReference type="GO" id="GO:0030246">
    <property type="term" value="F:carbohydrate binding"/>
    <property type="evidence" value="ECO:0007669"/>
    <property type="project" value="InterPro"/>
</dbReference>
<dbReference type="PROSITE" id="PS01095">
    <property type="entry name" value="GH18_1"/>
    <property type="match status" value="1"/>
</dbReference>
<dbReference type="EMBL" id="KM596621">
    <property type="protein sequence ID" value="AIY26194.1"/>
    <property type="molecule type" value="Genomic_DNA"/>
</dbReference>
<accession>A0A0A1ECE1</accession>
<dbReference type="SMART" id="SM00495">
    <property type="entry name" value="ChtBD3"/>
    <property type="match status" value="2"/>
</dbReference>
<proteinExistence type="inferred from homology"/>
<evidence type="ECO:0000313" key="9">
    <source>
        <dbReference type="EMBL" id="AIY26194.1"/>
    </source>
</evidence>
<dbReference type="CDD" id="cd12215">
    <property type="entry name" value="ChiC_BD"/>
    <property type="match status" value="1"/>
</dbReference>
<dbReference type="SUPFAM" id="SSF51445">
    <property type="entry name" value="(Trans)glycosidases"/>
    <property type="match status" value="1"/>
</dbReference>
<dbReference type="SMART" id="SM00636">
    <property type="entry name" value="Glyco_18"/>
    <property type="match status" value="1"/>
</dbReference>
<dbReference type="PANTHER" id="PTHR45708">
    <property type="entry name" value="ENDOCHITINASE"/>
    <property type="match status" value="1"/>
</dbReference>
<dbReference type="Pfam" id="PF17957">
    <property type="entry name" value="Big_7"/>
    <property type="match status" value="4"/>
</dbReference>
<dbReference type="Gene3D" id="3.20.20.80">
    <property type="entry name" value="Glycosidases"/>
    <property type="match status" value="1"/>
</dbReference>
<dbReference type="CDD" id="cd02871">
    <property type="entry name" value="GH18_chitinase_D-like"/>
    <property type="match status" value="1"/>
</dbReference>
<dbReference type="Gene3D" id="2.10.10.20">
    <property type="entry name" value="Carbohydrate-binding module superfamily 5/12"/>
    <property type="match status" value="1"/>
</dbReference>
<dbReference type="PANTHER" id="PTHR45708:SF49">
    <property type="entry name" value="ENDOCHITINASE"/>
    <property type="match status" value="1"/>
</dbReference>
<dbReference type="AlphaFoldDB" id="A0A0A1ECE1"/>
<keyword evidence="3 6" id="KW-0378">Hydrolase</keyword>
<evidence type="ECO:0000259" key="8">
    <source>
        <dbReference type="PROSITE" id="PS51910"/>
    </source>
</evidence>
<keyword evidence="4" id="KW-0119">Carbohydrate metabolism</keyword>
<dbReference type="InterPro" id="IPR036573">
    <property type="entry name" value="CBM_sf_5/12"/>
</dbReference>
<dbReference type="InterPro" id="IPR003610">
    <property type="entry name" value="CBM5/12"/>
</dbReference>
<evidence type="ECO:0000256" key="2">
    <source>
        <dbReference type="ARBA" id="ARBA00012729"/>
    </source>
</evidence>
<evidence type="ECO:0000256" key="5">
    <source>
        <dbReference type="ARBA" id="ARBA00023295"/>
    </source>
</evidence>
<dbReference type="EC" id="3.2.1.14" evidence="2"/>
<dbReference type="GO" id="GO:0008061">
    <property type="term" value="F:chitin binding"/>
    <property type="evidence" value="ECO:0007669"/>
    <property type="project" value="InterPro"/>
</dbReference>
<feature type="signal peptide" evidence="7">
    <location>
        <begin position="1"/>
        <end position="22"/>
    </location>
</feature>
<dbReference type="Pfam" id="PF00704">
    <property type="entry name" value="Glyco_hydro_18"/>
    <property type="match status" value="1"/>
</dbReference>
<evidence type="ECO:0000256" key="3">
    <source>
        <dbReference type="ARBA" id="ARBA00022801"/>
    </source>
</evidence>
<dbReference type="GO" id="GO:0005975">
    <property type="term" value="P:carbohydrate metabolic process"/>
    <property type="evidence" value="ECO:0007669"/>
    <property type="project" value="InterPro"/>
</dbReference>
<reference evidence="9" key="1">
    <citation type="journal article" date="2014" name="PLoS ONE">
        <title>Characterization of the secretomes of two vibrios pathogenic to mollusks.</title>
        <authorList>
            <person name="Madec S."/>
            <person name="Pichereau V."/>
            <person name="Jacq A."/>
            <person name="Paillard M."/>
            <person name="Boisset C."/>
            <person name="Guerard F."/>
            <person name="Paillard C."/>
            <person name="Nicolas J.L."/>
        </authorList>
    </citation>
    <scope>NUCLEOTIDE SEQUENCE</scope>
    <source>
        <strain evidence="9">CECT4600</strain>
    </source>
</reference>
<keyword evidence="5 6" id="KW-0326">Glycosidase</keyword>
<evidence type="ECO:0000256" key="4">
    <source>
        <dbReference type="ARBA" id="ARBA00023277"/>
    </source>
</evidence>
<dbReference type="PROSITE" id="PS51910">
    <property type="entry name" value="GH18_2"/>
    <property type="match status" value="1"/>
</dbReference>
<dbReference type="InterPro" id="IPR001223">
    <property type="entry name" value="Glyco_hydro18_cat"/>
</dbReference>
<name>A0A0A1ECE1_9VIBR</name>
<protein>
    <recommendedName>
        <fullName evidence="2">chitinase</fullName>
        <ecNumber evidence="2">3.2.1.14</ecNumber>
    </recommendedName>
</protein>
<dbReference type="InterPro" id="IPR050542">
    <property type="entry name" value="Glycosyl_Hydrlase18_Chitinase"/>
</dbReference>
<feature type="domain" description="GH18" evidence="8">
    <location>
        <begin position="520"/>
        <end position="842"/>
    </location>
</feature>
<organism evidence="9">
    <name type="scientific">Vibrio tapetis</name>
    <dbReference type="NCBI Taxonomy" id="52443"/>
    <lineage>
        <taxon>Bacteria</taxon>
        <taxon>Pseudomonadati</taxon>
        <taxon>Pseudomonadota</taxon>
        <taxon>Gammaproteobacteria</taxon>
        <taxon>Vibrionales</taxon>
        <taxon>Vibrionaceae</taxon>
        <taxon>Vibrio</taxon>
    </lineage>
</organism>
<dbReference type="GO" id="GO:0005576">
    <property type="term" value="C:extracellular region"/>
    <property type="evidence" value="ECO:0007669"/>
    <property type="project" value="InterPro"/>
</dbReference>
<comment type="similarity">
    <text evidence="1">Belongs to the glycosyl hydrolase 18 family. Chitinase class II subfamily.</text>
</comment>
<dbReference type="Gene3D" id="2.60.40.10">
    <property type="entry name" value="Immunoglobulins"/>
    <property type="match status" value="4"/>
</dbReference>
<evidence type="ECO:0000256" key="1">
    <source>
        <dbReference type="ARBA" id="ARBA00009121"/>
    </source>
</evidence>
<dbReference type="InterPro" id="IPR013783">
    <property type="entry name" value="Ig-like_fold"/>
</dbReference>
<feature type="chain" id="PRO_5005417897" description="chitinase" evidence="7">
    <location>
        <begin position="23"/>
        <end position="842"/>
    </location>
</feature>
<keyword evidence="7" id="KW-0732">Signal</keyword>
<sequence>MKRTLLTLSILTTCGVSSSAFAIDCTNLPNWQPETAYASNSQVQQNQTAFKANGWSKGNSPETHSGQWQEWSSLGACAGGNIPPAVEVISPLNNAQLTTGNQITLQANASDDTQVSSVEFFVSNTSVAVITTPPYQFVWTTTTGNHTIKALATDDQGASNESNVNISVTPAGSATPPTIVLSSPTGSENIKQNDVLQITADASDTDGTISQVEFMVDNTLIATDTSAPFEHQWIAQAGDHSFSAKATDNDNLSTTSATVNLSVSGGSSGGCADATSYVAGTNYAANALVENNNQKYRCDVAGWCSSSSAWAYEPGVGEYWQEAWTGLGACSTPPTVTLTSPLNNSVYLAGSTVSVNADAAYVEGSISQVEFFENQTSLGIDTLAPYALDWQATMIGQTQIKAIATTNLGATAEDSVIVSVSDQAVVTQITAPTAGATLALGKTTTISADATSLVSTVQSVDFLANGALIATDTTSPYQTSWTPTAIGNYTLTTTVTDAQGNSATSSGVTVKSVEQVAKKHQLIGYWHNFVNGSGCPIRLADMSTRWDIIDIAFADNDRNSNGTVHFNLYSGDMHSTCPALNAAQFKQDMAALQAQGKVFVLSLGGAEGTITLNTDLDEANFVSSLTAIINEWGFDGLDVDLESGSNLMHGTQIQARLGRALKQIEINTGGDMYLTMAPEHPYVQGGMIAYTGIWGAYIPVINEVRDTLDLLHVQLYNNGGLPNPYMTGAAPEGSVDMMVASAKMLVEGFTLADGSQFAPLRDDQVAIGLPSGPSSANSGQAPIQNINDALDCLIKGTRCTSVVPAKLYSNFGGMMTWSINWDQHDGFNFSGPVGDKLDLLNQ</sequence>
<evidence type="ECO:0000256" key="6">
    <source>
        <dbReference type="RuleBase" id="RU000489"/>
    </source>
</evidence>
<evidence type="ECO:0000256" key="7">
    <source>
        <dbReference type="SAM" id="SignalP"/>
    </source>
</evidence>
<dbReference type="SUPFAM" id="SSF51055">
    <property type="entry name" value="Carbohydrate binding domain"/>
    <property type="match status" value="1"/>
</dbReference>
<dbReference type="InterPro" id="IPR001579">
    <property type="entry name" value="Glyco_hydro_18_chit_AS"/>
</dbReference>